<keyword evidence="2" id="KW-1185">Reference proteome</keyword>
<sequence length="149" mass="17523">MFIMKYRFHFVQSEVVIIIWTVRAEDIKMMLRILAKIMKQSSDTRKFKAQLSNIQETVPAIRKHPHRILIMMMNPDKWYPKKVIGKRKTIIPGIPPPPPVPPLSFKPSSPRRPRLAWKTQPTCLQPIPPHTWKPTYQCSRHVPMTLLLL</sequence>
<dbReference type="Proteomes" id="UP000187203">
    <property type="component" value="Unassembled WGS sequence"/>
</dbReference>
<accession>A0A1R3HVQ0</accession>
<proteinExistence type="predicted"/>
<dbReference type="EMBL" id="AWUE01019335">
    <property type="protein sequence ID" value="OMO74301.1"/>
    <property type="molecule type" value="Genomic_DNA"/>
</dbReference>
<name>A0A1R3HVQ0_9ROSI</name>
<evidence type="ECO:0000313" key="1">
    <source>
        <dbReference type="EMBL" id="OMO74301.1"/>
    </source>
</evidence>
<reference evidence="2" key="1">
    <citation type="submission" date="2013-09" db="EMBL/GenBank/DDBJ databases">
        <title>Corchorus olitorius genome sequencing.</title>
        <authorList>
            <person name="Alam M."/>
            <person name="Haque M.S."/>
            <person name="Islam M.S."/>
            <person name="Emdad E.M."/>
            <person name="Islam M.M."/>
            <person name="Ahmed B."/>
            <person name="Halim A."/>
            <person name="Hossen Q.M.M."/>
            <person name="Hossain M.Z."/>
            <person name="Ahmed R."/>
            <person name="Khan M.M."/>
            <person name="Islam R."/>
            <person name="Rashid M.M."/>
            <person name="Khan S.A."/>
            <person name="Rahman M.S."/>
            <person name="Alam M."/>
            <person name="Yahiya A.S."/>
            <person name="Khan M.S."/>
            <person name="Azam M.S."/>
            <person name="Haque T."/>
            <person name="Lashkar M.Z.H."/>
            <person name="Akhand A.I."/>
            <person name="Morshed G."/>
            <person name="Roy S."/>
            <person name="Uddin K.S."/>
            <person name="Rabeya T."/>
            <person name="Hossain A.S."/>
            <person name="Chowdhury A."/>
            <person name="Snigdha A.R."/>
            <person name="Mortoza M.S."/>
            <person name="Matin S.A."/>
            <person name="Hoque S.M.E."/>
            <person name="Islam M.K."/>
            <person name="Roy D.K."/>
            <person name="Haider R."/>
            <person name="Moosa M.M."/>
            <person name="Elias S.M."/>
            <person name="Hasan A.M."/>
            <person name="Jahan S."/>
            <person name="Shafiuddin M."/>
            <person name="Mahmood N."/>
            <person name="Shommy N.S."/>
        </authorList>
    </citation>
    <scope>NUCLEOTIDE SEQUENCE [LARGE SCALE GENOMIC DNA]</scope>
    <source>
        <strain evidence="2">cv. O-4</strain>
    </source>
</reference>
<organism evidence="1 2">
    <name type="scientific">Corchorus olitorius</name>
    <dbReference type="NCBI Taxonomy" id="93759"/>
    <lineage>
        <taxon>Eukaryota</taxon>
        <taxon>Viridiplantae</taxon>
        <taxon>Streptophyta</taxon>
        <taxon>Embryophyta</taxon>
        <taxon>Tracheophyta</taxon>
        <taxon>Spermatophyta</taxon>
        <taxon>Magnoliopsida</taxon>
        <taxon>eudicotyledons</taxon>
        <taxon>Gunneridae</taxon>
        <taxon>Pentapetalae</taxon>
        <taxon>rosids</taxon>
        <taxon>malvids</taxon>
        <taxon>Malvales</taxon>
        <taxon>Malvaceae</taxon>
        <taxon>Grewioideae</taxon>
        <taxon>Apeibeae</taxon>
        <taxon>Corchorus</taxon>
    </lineage>
</organism>
<comment type="caution">
    <text evidence="1">The sequence shown here is derived from an EMBL/GenBank/DDBJ whole genome shotgun (WGS) entry which is preliminary data.</text>
</comment>
<protein>
    <submittedName>
        <fullName evidence="1">Uncharacterized protein</fullName>
    </submittedName>
</protein>
<dbReference type="AlphaFoldDB" id="A0A1R3HVQ0"/>
<gene>
    <name evidence="1" type="ORF">COLO4_26624</name>
</gene>
<evidence type="ECO:0000313" key="2">
    <source>
        <dbReference type="Proteomes" id="UP000187203"/>
    </source>
</evidence>